<dbReference type="SUPFAM" id="SSF52980">
    <property type="entry name" value="Restriction endonuclease-like"/>
    <property type="match status" value="1"/>
</dbReference>
<dbReference type="AlphaFoldDB" id="D9QRM1"/>
<dbReference type="Pfam" id="PF02021">
    <property type="entry name" value="UPF0102"/>
    <property type="match status" value="1"/>
</dbReference>
<dbReference type="STRING" id="574087.Acear_1657"/>
<comment type="similarity">
    <text evidence="1 2">Belongs to the UPF0102 family.</text>
</comment>
<protein>
    <recommendedName>
        <fullName evidence="2">UPF0102 protein Acear_1657</fullName>
    </recommendedName>
</protein>
<dbReference type="Gene3D" id="3.40.1350.10">
    <property type="match status" value="1"/>
</dbReference>
<dbReference type="NCBIfam" id="NF009150">
    <property type="entry name" value="PRK12497.1-3"/>
    <property type="match status" value="1"/>
</dbReference>
<evidence type="ECO:0000256" key="1">
    <source>
        <dbReference type="ARBA" id="ARBA00006738"/>
    </source>
</evidence>
<dbReference type="OrthoDB" id="9802516at2"/>
<dbReference type="RefSeq" id="WP_013278607.1">
    <property type="nucleotide sequence ID" value="NC_014378.1"/>
</dbReference>
<dbReference type="HAMAP" id="MF_00048">
    <property type="entry name" value="UPF0102"/>
    <property type="match status" value="1"/>
</dbReference>
<dbReference type="NCBIfam" id="TIGR00252">
    <property type="entry name" value="YraN family protein"/>
    <property type="match status" value="1"/>
</dbReference>
<dbReference type="InterPro" id="IPR011856">
    <property type="entry name" value="tRNA_endonuc-like_dom_sf"/>
</dbReference>
<organism evidence="3 4">
    <name type="scientific">Acetohalobium arabaticum (strain ATCC 49924 / DSM 5501 / Z-7288)</name>
    <dbReference type="NCBI Taxonomy" id="574087"/>
    <lineage>
        <taxon>Bacteria</taxon>
        <taxon>Bacillati</taxon>
        <taxon>Bacillota</taxon>
        <taxon>Clostridia</taxon>
        <taxon>Halanaerobiales</taxon>
        <taxon>Halobacteroidaceae</taxon>
        <taxon>Acetohalobium</taxon>
    </lineage>
</organism>
<name>D9QRM1_ACEAZ</name>
<dbReference type="PANTHER" id="PTHR34039">
    <property type="entry name" value="UPF0102 PROTEIN YRAN"/>
    <property type="match status" value="1"/>
</dbReference>
<dbReference type="EMBL" id="CP002105">
    <property type="protein sequence ID" value="ADL13162.1"/>
    <property type="molecule type" value="Genomic_DNA"/>
</dbReference>
<dbReference type="GO" id="GO:0003676">
    <property type="term" value="F:nucleic acid binding"/>
    <property type="evidence" value="ECO:0007669"/>
    <property type="project" value="InterPro"/>
</dbReference>
<dbReference type="InterPro" id="IPR003509">
    <property type="entry name" value="UPF0102_YraN-like"/>
</dbReference>
<dbReference type="eggNOG" id="COG0792">
    <property type="taxonomic scope" value="Bacteria"/>
</dbReference>
<proteinExistence type="inferred from homology"/>
<evidence type="ECO:0000313" key="4">
    <source>
        <dbReference type="Proteomes" id="UP000001661"/>
    </source>
</evidence>
<dbReference type="PANTHER" id="PTHR34039:SF1">
    <property type="entry name" value="UPF0102 PROTEIN YRAN"/>
    <property type="match status" value="1"/>
</dbReference>
<dbReference type="InterPro" id="IPR011335">
    <property type="entry name" value="Restrct_endonuc-II-like"/>
</dbReference>
<dbReference type="CDD" id="cd20736">
    <property type="entry name" value="PoNe_Nuclease"/>
    <property type="match status" value="1"/>
</dbReference>
<reference evidence="3 4" key="1">
    <citation type="journal article" date="2010" name="Stand. Genomic Sci.">
        <title>Complete genome sequence of Acetohalobium arabaticum type strain (Z-7288).</title>
        <authorList>
            <person name="Sikorski J."/>
            <person name="Lapidus A."/>
            <person name="Chertkov O."/>
            <person name="Lucas S."/>
            <person name="Copeland A."/>
            <person name="Glavina Del Rio T."/>
            <person name="Nolan M."/>
            <person name="Tice H."/>
            <person name="Cheng J.F."/>
            <person name="Han C."/>
            <person name="Brambilla E."/>
            <person name="Pitluck S."/>
            <person name="Liolios K."/>
            <person name="Ivanova N."/>
            <person name="Mavromatis K."/>
            <person name="Mikhailova N."/>
            <person name="Pati A."/>
            <person name="Bruce D."/>
            <person name="Detter C."/>
            <person name="Tapia R."/>
            <person name="Goodwin L."/>
            <person name="Chen A."/>
            <person name="Palaniappan K."/>
            <person name="Land M."/>
            <person name="Hauser L."/>
            <person name="Chang Y.J."/>
            <person name="Jeffries C.D."/>
            <person name="Rohde M."/>
            <person name="Goker M."/>
            <person name="Spring S."/>
            <person name="Woyke T."/>
            <person name="Bristow J."/>
            <person name="Eisen J.A."/>
            <person name="Markowitz V."/>
            <person name="Hugenholtz P."/>
            <person name="Kyrpides N.C."/>
            <person name="Klenk H.P."/>
        </authorList>
    </citation>
    <scope>NUCLEOTIDE SEQUENCE [LARGE SCALE GENOMIC DNA]</scope>
    <source>
        <strain evidence="4">ATCC 49924 / DSM 5501 / Z-7288</strain>
    </source>
</reference>
<evidence type="ECO:0000313" key="3">
    <source>
        <dbReference type="EMBL" id="ADL13162.1"/>
    </source>
</evidence>
<sequence>MVNKKKLGQLGEELAAEYLKELGYSIINRNYSCRIGELDIIAAKDNYLVFVEVKTKQNFKFGTPREEVNYHKQQKLQQVAQYYISQHPKKEANYRFDVIGILYQSEDDYQVSHIKNAFLT</sequence>
<gene>
    <name evidence="3" type="ordered locus">Acear_1657</name>
</gene>
<dbReference type="NCBIfam" id="NF009154">
    <property type="entry name" value="PRK12497.3-3"/>
    <property type="match status" value="1"/>
</dbReference>
<evidence type="ECO:0000256" key="2">
    <source>
        <dbReference type="HAMAP-Rule" id="MF_00048"/>
    </source>
</evidence>
<dbReference type="HOGENOM" id="CLU_115353_2_3_9"/>
<dbReference type="KEGG" id="aar:Acear_1657"/>
<accession>D9QRM1</accession>
<dbReference type="Proteomes" id="UP000001661">
    <property type="component" value="Chromosome"/>
</dbReference>
<keyword evidence="4" id="KW-1185">Reference proteome</keyword>